<reference evidence="1 2" key="1">
    <citation type="journal article" date="2015" name="Genome Biol. Evol.">
        <title>Comparative Genomics of a Bacterivorous Green Alga Reveals Evolutionary Causalities and Consequences of Phago-Mixotrophic Mode of Nutrition.</title>
        <authorList>
            <person name="Burns J.A."/>
            <person name="Paasch A."/>
            <person name="Narechania A."/>
            <person name="Kim E."/>
        </authorList>
    </citation>
    <scope>NUCLEOTIDE SEQUENCE [LARGE SCALE GENOMIC DNA]</scope>
    <source>
        <strain evidence="1 2">PLY_AMNH</strain>
    </source>
</reference>
<evidence type="ECO:0000313" key="2">
    <source>
        <dbReference type="Proteomes" id="UP001190700"/>
    </source>
</evidence>
<dbReference type="AlphaFoldDB" id="A0AAE0GQA5"/>
<gene>
    <name evidence="1" type="ORF">CYMTET_9832</name>
</gene>
<evidence type="ECO:0000313" key="1">
    <source>
        <dbReference type="EMBL" id="KAK3282429.1"/>
    </source>
</evidence>
<accession>A0AAE0GQA5</accession>
<keyword evidence="2" id="KW-1185">Reference proteome</keyword>
<sequence length="75" mass="8056">MPQSCIPIHPPPTPRLTGTSCNVSSLASALLGQEEAANTVFCCQLVRHTPVAVPSDLVFLAVRKLHGVHKHYLSL</sequence>
<dbReference type="Proteomes" id="UP001190700">
    <property type="component" value="Unassembled WGS sequence"/>
</dbReference>
<protein>
    <submittedName>
        <fullName evidence="1">Uncharacterized protein</fullName>
    </submittedName>
</protein>
<dbReference type="EMBL" id="LGRX02003317">
    <property type="protein sequence ID" value="KAK3282429.1"/>
    <property type="molecule type" value="Genomic_DNA"/>
</dbReference>
<organism evidence="1 2">
    <name type="scientific">Cymbomonas tetramitiformis</name>
    <dbReference type="NCBI Taxonomy" id="36881"/>
    <lineage>
        <taxon>Eukaryota</taxon>
        <taxon>Viridiplantae</taxon>
        <taxon>Chlorophyta</taxon>
        <taxon>Pyramimonadophyceae</taxon>
        <taxon>Pyramimonadales</taxon>
        <taxon>Pyramimonadaceae</taxon>
        <taxon>Cymbomonas</taxon>
    </lineage>
</organism>
<comment type="caution">
    <text evidence="1">The sequence shown here is derived from an EMBL/GenBank/DDBJ whole genome shotgun (WGS) entry which is preliminary data.</text>
</comment>
<proteinExistence type="predicted"/>
<name>A0AAE0GQA5_9CHLO</name>